<protein>
    <submittedName>
        <fullName evidence="1">Receptor-like protein kinase ANXUR2</fullName>
    </submittedName>
</protein>
<dbReference type="Gene3D" id="1.10.510.10">
    <property type="entry name" value="Transferase(Phosphotransferase) domain 1"/>
    <property type="match status" value="1"/>
</dbReference>
<dbReference type="AlphaFoldDB" id="A0AAV9B5Y2"/>
<dbReference type="InterPro" id="IPR045272">
    <property type="entry name" value="ANXUR1/2-like"/>
</dbReference>
<dbReference type="SUPFAM" id="SSF56112">
    <property type="entry name" value="Protein kinase-like (PK-like)"/>
    <property type="match status" value="1"/>
</dbReference>
<organism evidence="1 2">
    <name type="scientific">Acorus gramineus</name>
    <name type="common">Dwarf sweet flag</name>
    <dbReference type="NCBI Taxonomy" id="55184"/>
    <lineage>
        <taxon>Eukaryota</taxon>
        <taxon>Viridiplantae</taxon>
        <taxon>Streptophyta</taxon>
        <taxon>Embryophyta</taxon>
        <taxon>Tracheophyta</taxon>
        <taxon>Spermatophyta</taxon>
        <taxon>Magnoliopsida</taxon>
        <taxon>Liliopsida</taxon>
        <taxon>Acoraceae</taxon>
        <taxon>Acorus</taxon>
    </lineage>
</organism>
<dbReference type="GO" id="GO:0005886">
    <property type="term" value="C:plasma membrane"/>
    <property type="evidence" value="ECO:0007669"/>
    <property type="project" value="TreeGrafter"/>
</dbReference>
<proteinExistence type="predicted"/>
<dbReference type="EMBL" id="JAUJYN010000005">
    <property type="protein sequence ID" value="KAK1271758.1"/>
    <property type="molecule type" value="Genomic_DNA"/>
</dbReference>
<dbReference type="PANTHER" id="PTHR27003">
    <property type="entry name" value="OS07G0166700 PROTEIN"/>
    <property type="match status" value="1"/>
</dbReference>
<dbReference type="InterPro" id="IPR011009">
    <property type="entry name" value="Kinase-like_dom_sf"/>
</dbReference>
<keyword evidence="1" id="KW-0418">Kinase</keyword>
<accession>A0AAV9B5Y2</accession>
<comment type="caution">
    <text evidence="1">The sequence shown here is derived from an EMBL/GenBank/DDBJ whole genome shotgun (WGS) entry which is preliminary data.</text>
</comment>
<keyword evidence="2" id="KW-1185">Reference proteome</keyword>
<name>A0AAV9B5Y2_ACOGR</name>
<dbReference type="GO" id="GO:0004714">
    <property type="term" value="F:transmembrane receptor protein tyrosine kinase activity"/>
    <property type="evidence" value="ECO:0007669"/>
    <property type="project" value="InterPro"/>
</dbReference>
<dbReference type="PANTHER" id="PTHR27003:SF460">
    <property type="entry name" value="RECEPTOR-LIKE PROTEIN KINASE FERONIA"/>
    <property type="match status" value="1"/>
</dbReference>
<evidence type="ECO:0000313" key="2">
    <source>
        <dbReference type="Proteomes" id="UP001179952"/>
    </source>
</evidence>
<keyword evidence="1" id="KW-0675">Receptor</keyword>
<dbReference type="GO" id="GO:0009506">
    <property type="term" value="C:plasmodesma"/>
    <property type="evidence" value="ECO:0007669"/>
    <property type="project" value="TreeGrafter"/>
</dbReference>
<reference evidence="1" key="2">
    <citation type="submission" date="2023-06" db="EMBL/GenBank/DDBJ databases">
        <authorList>
            <person name="Ma L."/>
            <person name="Liu K.-W."/>
            <person name="Li Z."/>
            <person name="Hsiao Y.-Y."/>
            <person name="Qi Y."/>
            <person name="Fu T."/>
            <person name="Tang G."/>
            <person name="Zhang D."/>
            <person name="Sun W.-H."/>
            <person name="Liu D.-K."/>
            <person name="Li Y."/>
            <person name="Chen G.-Z."/>
            <person name="Liu X.-D."/>
            <person name="Liao X.-Y."/>
            <person name="Jiang Y.-T."/>
            <person name="Yu X."/>
            <person name="Hao Y."/>
            <person name="Huang J."/>
            <person name="Zhao X.-W."/>
            <person name="Ke S."/>
            <person name="Chen Y.-Y."/>
            <person name="Wu W.-L."/>
            <person name="Hsu J.-L."/>
            <person name="Lin Y.-F."/>
            <person name="Huang M.-D."/>
            <person name="Li C.-Y."/>
            <person name="Huang L."/>
            <person name="Wang Z.-W."/>
            <person name="Zhao X."/>
            <person name="Zhong W.-Y."/>
            <person name="Peng D.-H."/>
            <person name="Ahmad S."/>
            <person name="Lan S."/>
            <person name="Zhang J.-S."/>
            <person name="Tsai W.-C."/>
            <person name="Van De Peer Y."/>
            <person name="Liu Z.-J."/>
        </authorList>
    </citation>
    <scope>NUCLEOTIDE SEQUENCE</scope>
    <source>
        <strain evidence="1">SCP</strain>
        <tissue evidence="1">Leaves</tissue>
    </source>
</reference>
<reference evidence="1" key="1">
    <citation type="journal article" date="2023" name="Nat. Commun.">
        <title>Diploid and tetraploid genomes of Acorus and the evolution of monocots.</title>
        <authorList>
            <person name="Ma L."/>
            <person name="Liu K.W."/>
            <person name="Li Z."/>
            <person name="Hsiao Y.Y."/>
            <person name="Qi Y."/>
            <person name="Fu T."/>
            <person name="Tang G.D."/>
            <person name="Zhang D."/>
            <person name="Sun W.H."/>
            <person name="Liu D.K."/>
            <person name="Li Y."/>
            <person name="Chen G.Z."/>
            <person name="Liu X.D."/>
            <person name="Liao X.Y."/>
            <person name="Jiang Y.T."/>
            <person name="Yu X."/>
            <person name="Hao Y."/>
            <person name="Huang J."/>
            <person name="Zhao X.W."/>
            <person name="Ke S."/>
            <person name="Chen Y.Y."/>
            <person name="Wu W.L."/>
            <person name="Hsu J.L."/>
            <person name="Lin Y.F."/>
            <person name="Huang M.D."/>
            <person name="Li C.Y."/>
            <person name="Huang L."/>
            <person name="Wang Z.W."/>
            <person name="Zhao X."/>
            <person name="Zhong W.Y."/>
            <person name="Peng D.H."/>
            <person name="Ahmad S."/>
            <person name="Lan S."/>
            <person name="Zhang J.S."/>
            <person name="Tsai W.C."/>
            <person name="Van de Peer Y."/>
            <person name="Liu Z.J."/>
        </authorList>
    </citation>
    <scope>NUCLEOTIDE SEQUENCE</scope>
    <source>
        <strain evidence="1">SCP</strain>
    </source>
</reference>
<evidence type="ECO:0000313" key="1">
    <source>
        <dbReference type="EMBL" id="KAK1271758.1"/>
    </source>
</evidence>
<sequence>METSDFYSFGVVLFEVLCRQPAMDRSLPEEQVSLANWALHCKRNSTINQIIDPNLKDDVSPDSLEKFVEIAEKCLTGQGIERPSMGDVLWNLEVALHLQDPVFRYEGMINSNVVNSVFSELRSPKGRWNLSVEQCGELVKYLLLVFQLVVY</sequence>
<dbReference type="Proteomes" id="UP001179952">
    <property type="component" value="Unassembled WGS sequence"/>
</dbReference>
<keyword evidence="1" id="KW-0808">Transferase</keyword>
<gene>
    <name evidence="1" type="ORF">QJS04_geneDACA005792</name>
</gene>